<dbReference type="InterPro" id="IPR043129">
    <property type="entry name" value="ATPase_NBD"/>
</dbReference>
<reference evidence="4" key="1">
    <citation type="submission" date="2023-10" db="EMBL/GenBank/DDBJ databases">
        <title>Genome assembly of Pristionchus species.</title>
        <authorList>
            <person name="Yoshida K."/>
            <person name="Sommer R.J."/>
        </authorList>
    </citation>
    <scope>NUCLEOTIDE SEQUENCE</scope>
    <source>
        <strain evidence="4">RS0144</strain>
    </source>
</reference>
<dbReference type="PANTHER" id="PTHR19375">
    <property type="entry name" value="HEAT SHOCK PROTEIN 70KDA"/>
    <property type="match status" value="1"/>
</dbReference>
<keyword evidence="2" id="KW-0547">Nucleotide-binding</keyword>
<evidence type="ECO:0000256" key="1">
    <source>
        <dbReference type="ARBA" id="ARBA00007381"/>
    </source>
</evidence>
<accession>A0AAV5TXE3</accession>
<dbReference type="Gene3D" id="3.90.640.10">
    <property type="entry name" value="Actin, Chain A, domain 4"/>
    <property type="match status" value="1"/>
</dbReference>
<dbReference type="AlphaFoldDB" id="A0AAV5TXE3"/>
<evidence type="ECO:0000256" key="3">
    <source>
        <dbReference type="ARBA" id="ARBA00022840"/>
    </source>
</evidence>
<proteinExistence type="inferred from homology"/>
<comment type="caution">
    <text evidence="4">The sequence shown here is derived from an EMBL/GenBank/DDBJ whole genome shotgun (WGS) entry which is preliminary data.</text>
</comment>
<dbReference type="PROSITE" id="PS01036">
    <property type="entry name" value="HSP70_3"/>
    <property type="match status" value="1"/>
</dbReference>
<dbReference type="GO" id="GO:0005524">
    <property type="term" value="F:ATP binding"/>
    <property type="evidence" value="ECO:0007669"/>
    <property type="project" value="UniProtKB-KW"/>
</dbReference>
<evidence type="ECO:0008006" key="6">
    <source>
        <dbReference type="Google" id="ProtNLM"/>
    </source>
</evidence>
<evidence type="ECO:0000313" key="5">
    <source>
        <dbReference type="Proteomes" id="UP001432027"/>
    </source>
</evidence>
<dbReference type="GO" id="GO:0140662">
    <property type="term" value="F:ATP-dependent protein folding chaperone"/>
    <property type="evidence" value="ECO:0007669"/>
    <property type="project" value="InterPro"/>
</dbReference>
<keyword evidence="5" id="KW-1185">Reference proteome</keyword>
<feature type="non-terminal residue" evidence="4">
    <location>
        <position position="239"/>
    </location>
</feature>
<keyword evidence="3" id="KW-0067">ATP-binding</keyword>
<dbReference type="SUPFAM" id="SSF53067">
    <property type="entry name" value="Actin-like ATPase domain"/>
    <property type="match status" value="1"/>
</dbReference>
<feature type="non-terminal residue" evidence="4">
    <location>
        <position position="1"/>
    </location>
</feature>
<evidence type="ECO:0000313" key="4">
    <source>
        <dbReference type="EMBL" id="GMS98936.1"/>
    </source>
</evidence>
<dbReference type="Gene3D" id="3.30.420.40">
    <property type="match status" value="2"/>
</dbReference>
<dbReference type="EMBL" id="BTSX01000005">
    <property type="protein sequence ID" value="GMS98936.1"/>
    <property type="molecule type" value="Genomic_DNA"/>
</dbReference>
<dbReference type="SUPFAM" id="SSF100920">
    <property type="entry name" value="Heat shock protein 70kD (HSP70), peptide-binding domain"/>
    <property type="match status" value="1"/>
</dbReference>
<sequence length="239" mass="25943">ASIEIDSLFEGHDLYTSIPRTRFEELCADLFRATMDPVVKCIRDARMDKSSIQEIILVGGSSRIPKVQQLLSEFINGSGKDVTRAPRVVKSINPDEAVACGAAILAAIISKDKSDAIKNLLFLDVAPLSLGIETKGGVMTSLIKRNTTIPTKTSQTFKMSAKSTVSIKIFEGERAMTKDNNLLGQIELTGLSAGLFSKEHEIEVTFDIDASFLLTFSAQDKASQNIVTHTIIRAHGTLA</sequence>
<dbReference type="InterPro" id="IPR013126">
    <property type="entry name" value="Hsp_70_fam"/>
</dbReference>
<name>A0AAV5TXE3_9BILA</name>
<protein>
    <recommendedName>
        <fullName evidence="6">Heat shock protein 70</fullName>
    </recommendedName>
</protein>
<dbReference type="Proteomes" id="UP001432027">
    <property type="component" value="Unassembled WGS sequence"/>
</dbReference>
<comment type="similarity">
    <text evidence="1">Belongs to the heat shock protein 70 family.</text>
</comment>
<gene>
    <name evidence="4" type="ORF">PENTCL1PPCAC_21111</name>
</gene>
<dbReference type="InterPro" id="IPR029047">
    <property type="entry name" value="HSP70_peptide-bd_sf"/>
</dbReference>
<organism evidence="4 5">
    <name type="scientific">Pristionchus entomophagus</name>
    <dbReference type="NCBI Taxonomy" id="358040"/>
    <lineage>
        <taxon>Eukaryota</taxon>
        <taxon>Metazoa</taxon>
        <taxon>Ecdysozoa</taxon>
        <taxon>Nematoda</taxon>
        <taxon>Chromadorea</taxon>
        <taxon>Rhabditida</taxon>
        <taxon>Rhabditina</taxon>
        <taxon>Diplogasteromorpha</taxon>
        <taxon>Diplogasteroidea</taxon>
        <taxon>Neodiplogasteridae</taxon>
        <taxon>Pristionchus</taxon>
    </lineage>
</organism>
<dbReference type="PRINTS" id="PR00301">
    <property type="entry name" value="HEATSHOCK70"/>
</dbReference>
<evidence type="ECO:0000256" key="2">
    <source>
        <dbReference type="ARBA" id="ARBA00022741"/>
    </source>
</evidence>
<dbReference type="InterPro" id="IPR018181">
    <property type="entry name" value="Heat_shock_70_CS"/>
</dbReference>
<dbReference type="Gene3D" id="2.60.34.10">
    <property type="entry name" value="Substrate Binding Domain Of DNAk, Chain A, domain 1"/>
    <property type="match status" value="1"/>
</dbReference>
<dbReference type="Pfam" id="PF00012">
    <property type="entry name" value="HSP70"/>
    <property type="match status" value="1"/>
</dbReference>
<dbReference type="GO" id="GO:0006950">
    <property type="term" value="P:response to stress"/>
    <property type="evidence" value="ECO:0007669"/>
    <property type="project" value="UniProtKB-ARBA"/>
</dbReference>